<dbReference type="PANTHER" id="PTHR13620:SF109">
    <property type="entry name" value="3'-5' EXONUCLEASE"/>
    <property type="match status" value="1"/>
</dbReference>
<protein>
    <recommendedName>
        <fullName evidence="8">3'-5' exonuclease</fullName>
    </recommendedName>
    <alternativeName>
        <fullName evidence="9">Werner Syndrome-like exonuclease</fullName>
    </alternativeName>
</protein>
<feature type="region of interest" description="Disordered" evidence="10">
    <location>
        <begin position="104"/>
        <end position="126"/>
    </location>
</feature>
<feature type="compositionally biased region" description="Basic and acidic residues" evidence="10">
    <location>
        <begin position="1"/>
        <end position="14"/>
    </location>
</feature>
<feature type="compositionally biased region" description="Polar residues" evidence="10">
    <location>
        <begin position="60"/>
        <end position="69"/>
    </location>
</feature>
<dbReference type="CDD" id="cd06141">
    <property type="entry name" value="WRN_exo"/>
    <property type="match status" value="1"/>
</dbReference>
<evidence type="ECO:0000256" key="8">
    <source>
        <dbReference type="ARBA" id="ARBA00040531"/>
    </source>
</evidence>
<dbReference type="GO" id="GO:0008408">
    <property type="term" value="F:3'-5' exonuclease activity"/>
    <property type="evidence" value="ECO:0007669"/>
    <property type="project" value="InterPro"/>
</dbReference>
<feature type="compositionally biased region" description="Polar residues" evidence="10">
    <location>
        <begin position="15"/>
        <end position="41"/>
    </location>
</feature>
<dbReference type="GO" id="GO:0003676">
    <property type="term" value="F:nucleic acid binding"/>
    <property type="evidence" value="ECO:0007669"/>
    <property type="project" value="InterPro"/>
</dbReference>
<name>A0A9P5NBS0_GYMJU</name>
<dbReference type="AlphaFoldDB" id="A0A9P5NBS0"/>
<feature type="compositionally biased region" description="Basic residues" evidence="10">
    <location>
        <begin position="42"/>
        <end position="59"/>
    </location>
</feature>
<evidence type="ECO:0000256" key="4">
    <source>
        <dbReference type="ARBA" id="ARBA00022801"/>
    </source>
</evidence>
<dbReference type="InterPro" id="IPR036397">
    <property type="entry name" value="RNaseH_sf"/>
</dbReference>
<feature type="domain" description="DUF6729" evidence="12">
    <location>
        <begin position="208"/>
        <end position="415"/>
    </location>
</feature>
<evidence type="ECO:0000259" key="12">
    <source>
        <dbReference type="Pfam" id="PF20499"/>
    </source>
</evidence>
<evidence type="ECO:0000256" key="6">
    <source>
        <dbReference type="ARBA" id="ARBA00022842"/>
    </source>
</evidence>
<sequence>MMDKPTDMNTHDLHSSQMPANTDACSVTSLIGQDNSASQSSAKKRGQGRPKGSKNKNKRVLSNNASQSGRVLGRPPKDTIRLTTEVRTVNIKIVGSLTGWAELQTPQHDANRSFPTTVPQPLSHEETESYILPACQSLPRVNEQDGEDESDDSLAAGDSDGVNGDAATGEADFDNSDEPIGQIPLLVMDAFKRKIEYLKKLTEGHGSNTKILVYEKLESFWLPHSDAFFHLRQKFLSPEQLLIPHFFFWDPLPLVDYIPCPSGNLCTGKLVRHGYCEVLRRIINLENSFYLIYVRYRCNQCSPVCTFSSCHPLVMAKLPKPLVAQFPAYLTKHSGLSKQVFSIMRCCFQNSMGGKQFADSLNVLHRHFHELLKVQYLQTVLEHGTGIYRPFPSFESGPTAAPSGQYCQDIYDQEIEAHEKEFDQHTAQLSCRGIAIDHSHKINNAILSLIDLFSTSDGATFVVGLDTEWDVDLTAQRQGIPDHCKTAIMQIAYGNNVWIFQLSNHISQGTFPAQLLMFLENPQILKVGRNVLLDLKNLQDDSQSLTAFSGGIDLGHLAKDKGIVADARASLADLCIKALSHVLSKDPQIRISPDWSGPLTKEQIQYAALDAYASLKIYEKLDTLQVPILVNFEQELPSDYEVFIFHDDRTTIIAHGIISPDQFNSFQGINITQTCTLIQIQEIYVPGAIIHLHRDQPLSSLGSTPFNMVCRKTQVKTFILEFAPTGGNNSTETPTSDVLCRPVQGMADTSPGRPK</sequence>
<evidence type="ECO:0000256" key="10">
    <source>
        <dbReference type="SAM" id="MobiDB-lite"/>
    </source>
</evidence>
<comment type="caution">
    <text evidence="13">The sequence shown here is derived from an EMBL/GenBank/DDBJ whole genome shotgun (WGS) entry which is preliminary data.</text>
</comment>
<evidence type="ECO:0000256" key="5">
    <source>
        <dbReference type="ARBA" id="ARBA00022839"/>
    </source>
</evidence>
<proteinExistence type="predicted"/>
<dbReference type="GO" id="GO:0005634">
    <property type="term" value="C:nucleus"/>
    <property type="evidence" value="ECO:0007669"/>
    <property type="project" value="UniProtKB-SubCell"/>
</dbReference>
<dbReference type="InterPro" id="IPR012337">
    <property type="entry name" value="RNaseH-like_sf"/>
</dbReference>
<evidence type="ECO:0000313" key="14">
    <source>
        <dbReference type="Proteomes" id="UP000724874"/>
    </source>
</evidence>
<evidence type="ECO:0000256" key="9">
    <source>
        <dbReference type="ARBA" id="ARBA00042761"/>
    </source>
</evidence>
<keyword evidence="6" id="KW-0460">Magnesium</keyword>
<dbReference type="Proteomes" id="UP000724874">
    <property type="component" value="Unassembled WGS sequence"/>
</dbReference>
<reference evidence="13" key="1">
    <citation type="submission" date="2020-11" db="EMBL/GenBank/DDBJ databases">
        <authorList>
            <consortium name="DOE Joint Genome Institute"/>
            <person name="Ahrendt S."/>
            <person name="Riley R."/>
            <person name="Andreopoulos W."/>
            <person name="LaButti K."/>
            <person name="Pangilinan J."/>
            <person name="Ruiz-duenas F.J."/>
            <person name="Barrasa J.M."/>
            <person name="Sanchez-Garcia M."/>
            <person name="Camarero S."/>
            <person name="Miyauchi S."/>
            <person name="Serrano A."/>
            <person name="Linde D."/>
            <person name="Babiker R."/>
            <person name="Drula E."/>
            <person name="Ayuso-Fernandez I."/>
            <person name="Pacheco R."/>
            <person name="Padilla G."/>
            <person name="Ferreira P."/>
            <person name="Barriuso J."/>
            <person name="Kellner H."/>
            <person name="Castanera R."/>
            <person name="Alfaro M."/>
            <person name="Ramirez L."/>
            <person name="Pisabarro A.G."/>
            <person name="Kuo A."/>
            <person name="Tritt A."/>
            <person name="Lipzen A."/>
            <person name="He G."/>
            <person name="Yan M."/>
            <person name="Ng V."/>
            <person name="Cullen D."/>
            <person name="Martin F."/>
            <person name="Rosso M.-N."/>
            <person name="Henrissat B."/>
            <person name="Hibbett D."/>
            <person name="Martinez A.T."/>
            <person name="Grigoriev I.V."/>
        </authorList>
    </citation>
    <scope>NUCLEOTIDE SEQUENCE</scope>
    <source>
        <strain evidence="13">AH 44721</strain>
    </source>
</reference>
<feature type="region of interest" description="Disordered" evidence="10">
    <location>
        <begin position="1"/>
        <end position="79"/>
    </location>
</feature>
<keyword evidence="2" id="KW-0540">Nuclease</keyword>
<dbReference type="OrthoDB" id="1920326at2759"/>
<keyword evidence="3" id="KW-0479">Metal-binding</keyword>
<feature type="domain" description="3'-5' exonuclease" evidence="11">
    <location>
        <begin position="460"/>
        <end position="622"/>
    </location>
</feature>
<dbReference type="Pfam" id="PF20499">
    <property type="entry name" value="DUF6729"/>
    <property type="match status" value="1"/>
</dbReference>
<feature type="compositionally biased region" description="Polar residues" evidence="10">
    <location>
        <begin position="104"/>
        <end position="120"/>
    </location>
</feature>
<evidence type="ECO:0000313" key="13">
    <source>
        <dbReference type="EMBL" id="KAF8876295.1"/>
    </source>
</evidence>
<dbReference type="Pfam" id="PF01612">
    <property type="entry name" value="DNA_pol_A_exo1"/>
    <property type="match status" value="1"/>
</dbReference>
<dbReference type="GO" id="GO:0006139">
    <property type="term" value="P:nucleobase-containing compound metabolic process"/>
    <property type="evidence" value="ECO:0007669"/>
    <property type="project" value="InterPro"/>
</dbReference>
<organism evidence="13 14">
    <name type="scientific">Gymnopilus junonius</name>
    <name type="common">Spectacular rustgill mushroom</name>
    <name type="synonym">Gymnopilus spectabilis subsp. junonius</name>
    <dbReference type="NCBI Taxonomy" id="109634"/>
    <lineage>
        <taxon>Eukaryota</taxon>
        <taxon>Fungi</taxon>
        <taxon>Dikarya</taxon>
        <taxon>Basidiomycota</taxon>
        <taxon>Agaricomycotina</taxon>
        <taxon>Agaricomycetes</taxon>
        <taxon>Agaricomycetidae</taxon>
        <taxon>Agaricales</taxon>
        <taxon>Agaricineae</taxon>
        <taxon>Hymenogastraceae</taxon>
        <taxon>Gymnopilus</taxon>
    </lineage>
</organism>
<keyword evidence="5" id="KW-0269">Exonuclease</keyword>
<dbReference type="InterPro" id="IPR046616">
    <property type="entry name" value="DUF6729"/>
</dbReference>
<evidence type="ECO:0000256" key="7">
    <source>
        <dbReference type="ARBA" id="ARBA00023242"/>
    </source>
</evidence>
<comment type="subcellular location">
    <subcellularLocation>
        <location evidence="1">Nucleus</location>
    </subcellularLocation>
</comment>
<dbReference type="GO" id="GO:0046872">
    <property type="term" value="F:metal ion binding"/>
    <property type="evidence" value="ECO:0007669"/>
    <property type="project" value="UniProtKB-KW"/>
</dbReference>
<accession>A0A9P5NBS0</accession>
<dbReference type="InterPro" id="IPR002562">
    <property type="entry name" value="3'-5'_exonuclease_dom"/>
</dbReference>
<keyword evidence="14" id="KW-1185">Reference proteome</keyword>
<evidence type="ECO:0000256" key="3">
    <source>
        <dbReference type="ARBA" id="ARBA00022723"/>
    </source>
</evidence>
<gene>
    <name evidence="13" type="ORF">CPB84DRAFT_1966585</name>
</gene>
<dbReference type="EMBL" id="JADNYJ010000184">
    <property type="protein sequence ID" value="KAF8876295.1"/>
    <property type="molecule type" value="Genomic_DNA"/>
</dbReference>
<evidence type="ECO:0000256" key="1">
    <source>
        <dbReference type="ARBA" id="ARBA00004123"/>
    </source>
</evidence>
<feature type="region of interest" description="Disordered" evidence="10">
    <location>
        <begin position="141"/>
        <end position="177"/>
    </location>
</feature>
<dbReference type="InterPro" id="IPR051132">
    <property type="entry name" value="3-5_Exonuclease_domain"/>
</dbReference>
<keyword evidence="4" id="KW-0378">Hydrolase</keyword>
<evidence type="ECO:0000256" key="2">
    <source>
        <dbReference type="ARBA" id="ARBA00022722"/>
    </source>
</evidence>
<evidence type="ECO:0000259" key="11">
    <source>
        <dbReference type="Pfam" id="PF01612"/>
    </source>
</evidence>
<keyword evidence="7" id="KW-0539">Nucleus</keyword>
<dbReference type="Gene3D" id="3.30.420.10">
    <property type="entry name" value="Ribonuclease H-like superfamily/Ribonuclease H"/>
    <property type="match status" value="1"/>
</dbReference>
<dbReference type="PANTHER" id="PTHR13620">
    <property type="entry name" value="3-5 EXONUCLEASE"/>
    <property type="match status" value="1"/>
</dbReference>
<dbReference type="SUPFAM" id="SSF53098">
    <property type="entry name" value="Ribonuclease H-like"/>
    <property type="match status" value="1"/>
</dbReference>